<evidence type="ECO:0000313" key="8">
    <source>
        <dbReference type="EMBL" id="SHH70269.1"/>
    </source>
</evidence>
<dbReference type="Proteomes" id="UP000190675">
    <property type="component" value="Chromosome I"/>
</dbReference>
<dbReference type="GO" id="GO:0016829">
    <property type="term" value="F:lyase activity"/>
    <property type="evidence" value="ECO:0007669"/>
    <property type="project" value="UniProtKB-KW"/>
</dbReference>
<dbReference type="InterPro" id="IPR005000">
    <property type="entry name" value="Aldolase/citrate-lyase_domain"/>
</dbReference>
<dbReference type="Gene3D" id="3.20.20.60">
    <property type="entry name" value="Phosphoenolpyruvate-binding domains"/>
    <property type="match status" value="1"/>
</dbReference>
<dbReference type="GO" id="GO:0006107">
    <property type="term" value="P:oxaloacetate metabolic process"/>
    <property type="evidence" value="ECO:0007669"/>
    <property type="project" value="TreeGrafter"/>
</dbReference>
<name>A0A1M5V4T2_9BRAD</name>
<evidence type="ECO:0000256" key="2">
    <source>
        <dbReference type="ARBA" id="ARBA00005568"/>
    </source>
</evidence>
<feature type="binding site" evidence="6">
    <location>
        <position position="126"/>
    </location>
    <ligand>
        <name>Mg(2+)</name>
        <dbReference type="ChEBI" id="CHEBI:18420"/>
    </ligand>
</feature>
<dbReference type="PIRSF" id="PIRSF015582">
    <property type="entry name" value="Cit_lyase_B"/>
    <property type="match status" value="1"/>
</dbReference>
<reference evidence="8 9" key="1">
    <citation type="submission" date="2016-11" db="EMBL/GenBank/DDBJ databases">
        <authorList>
            <person name="Jaros S."/>
            <person name="Januszkiewicz K."/>
            <person name="Wedrychowicz H."/>
        </authorList>
    </citation>
    <scope>NUCLEOTIDE SEQUENCE [LARGE SCALE GENOMIC DNA]</scope>
    <source>
        <strain evidence="8 9">GAS242</strain>
    </source>
</reference>
<dbReference type="InterPro" id="IPR011206">
    <property type="entry name" value="Citrate_lyase_beta/mcl1/mcl2"/>
</dbReference>
<keyword evidence="3 6" id="KW-0479">Metal-binding</keyword>
<feature type="binding site" evidence="6">
    <location>
        <position position="153"/>
    </location>
    <ligand>
        <name>Mg(2+)</name>
        <dbReference type="ChEBI" id="CHEBI:18420"/>
    </ligand>
</feature>
<sequence length="287" mass="30900">MRSFLFVPGDSTRKFESAKKTAADALILDLEDSIAPDQKVAARGITREMLDARHPNQKMYVRVNALDTGLTLGDLAAVMPGRPDGIVLPKCAGAADVNHLALYLDAFEAASSLEQGSTRIVVVATETARAVTKLFDFEGASPRLWGMMWGAEDLAASLGASRNRTAGRVHGPFLLARDLCLISAAAISVVAIDTIATDIDDLVALREEAIAARHDGFLSKAVIHPKHVDVVNAAFMPTDEEIAWSERVIKAFDDNPDTGVVKLDGKMLDRPHLRAAIKILAQAKRPI</sequence>
<proteinExistence type="inferred from homology"/>
<dbReference type="GO" id="GO:0000287">
    <property type="term" value="F:magnesium ion binding"/>
    <property type="evidence" value="ECO:0007669"/>
    <property type="project" value="TreeGrafter"/>
</dbReference>
<dbReference type="SUPFAM" id="SSF51621">
    <property type="entry name" value="Phosphoenolpyruvate/pyruvate domain"/>
    <property type="match status" value="1"/>
</dbReference>
<dbReference type="InterPro" id="IPR015813">
    <property type="entry name" value="Pyrv/PenolPyrv_kinase-like_dom"/>
</dbReference>
<keyword evidence="8" id="KW-0456">Lyase</keyword>
<feature type="binding site" evidence="5">
    <location>
        <position position="126"/>
    </location>
    <ligand>
        <name>substrate</name>
    </ligand>
</feature>
<dbReference type="Pfam" id="PF03328">
    <property type="entry name" value="HpcH_HpaI"/>
    <property type="match status" value="1"/>
</dbReference>
<dbReference type="EMBL" id="LT670818">
    <property type="protein sequence ID" value="SHH70269.1"/>
    <property type="molecule type" value="Genomic_DNA"/>
</dbReference>
<organism evidence="8 9">
    <name type="scientific">Bradyrhizobium erythrophlei</name>
    <dbReference type="NCBI Taxonomy" id="1437360"/>
    <lineage>
        <taxon>Bacteria</taxon>
        <taxon>Pseudomonadati</taxon>
        <taxon>Pseudomonadota</taxon>
        <taxon>Alphaproteobacteria</taxon>
        <taxon>Hyphomicrobiales</taxon>
        <taxon>Nitrobacteraceae</taxon>
        <taxon>Bradyrhizobium</taxon>
    </lineage>
</organism>
<keyword evidence="4 6" id="KW-0460">Magnesium</keyword>
<comment type="similarity">
    <text evidence="2">Belongs to the HpcH/HpaI aldolase family.</text>
</comment>
<dbReference type="OrthoDB" id="9800547at2"/>
<protein>
    <submittedName>
        <fullName evidence="8">Citrate lyase subunit beta / citryl-CoA lyase</fullName>
    </submittedName>
</protein>
<dbReference type="PANTHER" id="PTHR32308:SF0">
    <property type="entry name" value="HPCH_HPAI ALDOLASE_CITRATE LYASE DOMAIN-CONTAINING PROTEIN"/>
    <property type="match status" value="1"/>
</dbReference>
<feature type="binding site" evidence="5">
    <location>
        <position position="62"/>
    </location>
    <ligand>
        <name>substrate</name>
    </ligand>
</feature>
<dbReference type="AlphaFoldDB" id="A0A1M5V4T2"/>
<evidence type="ECO:0000256" key="5">
    <source>
        <dbReference type="PIRSR" id="PIRSR015582-1"/>
    </source>
</evidence>
<dbReference type="RefSeq" id="WP_079572500.1">
    <property type="nucleotide sequence ID" value="NZ_LT670818.1"/>
</dbReference>
<evidence type="ECO:0000256" key="1">
    <source>
        <dbReference type="ARBA" id="ARBA00001946"/>
    </source>
</evidence>
<evidence type="ECO:0000256" key="3">
    <source>
        <dbReference type="ARBA" id="ARBA00022723"/>
    </source>
</evidence>
<evidence type="ECO:0000256" key="4">
    <source>
        <dbReference type="ARBA" id="ARBA00022842"/>
    </source>
</evidence>
<gene>
    <name evidence="8" type="ORF">SAMN05444169_8911</name>
</gene>
<dbReference type="PANTHER" id="PTHR32308">
    <property type="entry name" value="LYASE BETA SUBUNIT, PUTATIVE (AFU_ORTHOLOGUE AFUA_4G13030)-RELATED"/>
    <property type="match status" value="1"/>
</dbReference>
<accession>A0A1M5V4T2</accession>
<evidence type="ECO:0000256" key="6">
    <source>
        <dbReference type="PIRSR" id="PIRSR015582-2"/>
    </source>
</evidence>
<comment type="cofactor">
    <cofactor evidence="1">
        <name>Mg(2+)</name>
        <dbReference type="ChEBI" id="CHEBI:18420"/>
    </cofactor>
</comment>
<evidence type="ECO:0000313" key="9">
    <source>
        <dbReference type="Proteomes" id="UP000190675"/>
    </source>
</evidence>
<feature type="domain" description="HpcH/HpaI aldolase/citrate lyase" evidence="7">
    <location>
        <begin position="2"/>
        <end position="225"/>
    </location>
</feature>
<evidence type="ECO:0000259" key="7">
    <source>
        <dbReference type="Pfam" id="PF03328"/>
    </source>
</evidence>
<dbReference type="InterPro" id="IPR040442">
    <property type="entry name" value="Pyrv_kinase-like_dom_sf"/>
</dbReference>